<comment type="caution">
    <text evidence="1">The sequence shown here is derived from an EMBL/GenBank/DDBJ whole genome shotgun (WGS) entry which is preliminary data.</text>
</comment>
<organism evidence="1 2">
    <name type="scientific">Weissella kandleri</name>
    <dbReference type="NCBI Taxonomy" id="1616"/>
    <lineage>
        <taxon>Bacteria</taxon>
        <taxon>Bacillati</taxon>
        <taxon>Bacillota</taxon>
        <taxon>Bacilli</taxon>
        <taxon>Lactobacillales</taxon>
        <taxon>Lactobacillaceae</taxon>
        <taxon>Weissella</taxon>
    </lineage>
</organism>
<reference evidence="1 2" key="1">
    <citation type="journal article" date="2015" name="Genome Announc.">
        <title>Expanding the biotechnology potential of lactobacilli through comparative genomics of 213 strains and associated genera.</title>
        <authorList>
            <person name="Sun Z."/>
            <person name="Harris H.M."/>
            <person name="McCann A."/>
            <person name="Guo C."/>
            <person name="Argimon S."/>
            <person name="Zhang W."/>
            <person name="Yang X."/>
            <person name="Jeffery I.B."/>
            <person name="Cooney J.C."/>
            <person name="Kagawa T.F."/>
            <person name="Liu W."/>
            <person name="Song Y."/>
            <person name="Salvetti E."/>
            <person name="Wrobel A."/>
            <person name="Rasinkangas P."/>
            <person name="Parkhill J."/>
            <person name="Rea M.C."/>
            <person name="O'Sullivan O."/>
            <person name="Ritari J."/>
            <person name="Douillard F.P."/>
            <person name="Paul Ross R."/>
            <person name="Yang R."/>
            <person name="Briner A.E."/>
            <person name="Felis G.E."/>
            <person name="de Vos W.M."/>
            <person name="Barrangou R."/>
            <person name="Klaenhammer T.R."/>
            <person name="Caufield P.W."/>
            <person name="Cui Y."/>
            <person name="Zhang H."/>
            <person name="O'Toole P.W."/>
        </authorList>
    </citation>
    <scope>NUCLEOTIDE SEQUENCE [LARGE SCALE GENOMIC DNA]</scope>
    <source>
        <strain evidence="1 2">DSM 20593</strain>
    </source>
</reference>
<dbReference type="PATRIC" id="fig|1616.3.peg.1048"/>
<keyword evidence="2" id="KW-1185">Reference proteome</keyword>
<sequence>MEFERLIGGVLKARHIYPHSVDYEDYRQICRLRIFEELKKDPQLASENNSYLFRILCNVICDYGRKQQRIDRLNVKLQSFWNPSEQINTMGIDRELMITLWQLWKELPLGHQKNILHDWLIYPDAKITERCQRLKISASTFTRHQRDLFQWLQWTQK</sequence>
<name>A0A0R2JC78_9LACO</name>
<dbReference type="GO" id="GO:0006352">
    <property type="term" value="P:DNA-templated transcription initiation"/>
    <property type="evidence" value="ECO:0007669"/>
    <property type="project" value="InterPro"/>
</dbReference>
<dbReference type="AlphaFoldDB" id="A0A0R2JC78"/>
<dbReference type="GO" id="GO:0003700">
    <property type="term" value="F:DNA-binding transcription factor activity"/>
    <property type="evidence" value="ECO:0007669"/>
    <property type="project" value="InterPro"/>
</dbReference>
<dbReference type="EMBL" id="JQBP01000004">
    <property type="protein sequence ID" value="KRN74905.1"/>
    <property type="molecule type" value="Genomic_DNA"/>
</dbReference>
<evidence type="ECO:0000313" key="2">
    <source>
        <dbReference type="Proteomes" id="UP000051655"/>
    </source>
</evidence>
<gene>
    <name evidence="1" type="ORF">IV73_GL001028</name>
</gene>
<dbReference type="SUPFAM" id="SSF88946">
    <property type="entry name" value="Sigma2 domain of RNA polymerase sigma factors"/>
    <property type="match status" value="1"/>
</dbReference>
<evidence type="ECO:0008006" key="3">
    <source>
        <dbReference type="Google" id="ProtNLM"/>
    </source>
</evidence>
<proteinExistence type="predicted"/>
<accession>A0A0R2JC78</accession>
<dbReference type="STRING" id="1616.IV73_GL001028"/>
<dbReference type="Proteomes" id="UP000051655">
    <property type="component" value="Unassembled WGS sequence"/>
</dbReference>
<dbReference type="InterPro" id="IPR013325">
    <property type="entry name" value="RNA_pol_sigma_r2"/>
</dbReference>
<evidence type="ECO:0000313" key="1">
    <source>
        <dbReference type="EMBL" id="KRN74905.1"/>
    </source>
</evidence>
<protein>
    <recommendedName>
        <fullName evidence="3">RNA polymerase sigma-70 region 2 domain-containing protein</fullName>
    </recommendedName>
</protein>